<organism evidence="2 3">
    <name type="scientific">Tunisvirus fontaine2</name>
    <dbReference type="NCBI Taxonomy" id="1421067"/>
    <lineage>
        <taxon>Viruses</taxon>
        <taxon>Varidnaviria</taxon>
        <taxon>Bamfordvirae</taxon>
        <taxon>Nucleocytoviricota</taxon>
        <taxon>Megaviricetes</taxon>
        <taxon>Pimascovirales</taxon>
        <taxon>Pimascovirales incertae sedis</taxon>
        <taxon>Marseilleviridae</taxon>
        <taxon>Losannavirus</taxon>
        <taxon>Losannavirus tunisense</taxon>
    </lineage>
</organism>
<sequence length="69" mass="7646">MTRLALSLFSFGVFVTFLFALLANKTFLNSSSSLELLFVTLLFSVIYTSFAGLGYACVSFRKTQSEQLS</sequence>
<keyword evidence="3" id="KW-1185">Reference proteome</keyword>
<gene>
    <name evidence="2" type="ORF">TNS_ORF350</name>
</gene>
<name>V9SDU6_9VIRU</name>
<dbReference type="Proteomes" id="UP000232615">
    <property type="component" value="Segment"/>
</dbReference>
<dbReference type="EMBL" id="KF483846">
    <property type="protein sequence ID" value="AHC55068.1"/>
    <property type="molecule type" value="Genomic_DNA"/>
</dbReference>
<evidence type="ECO:0000256" key="1">
    <source>
        <dbReference type="SAM" id="Phobius"/>
    </source>
</evidence>
<reference evidence="2 3" key="1">
    <citation type="journal article" date="2014" name="Arch. Virol.">
        <title>Complete genome sequence of Tunisvirus, a new member of the proposed family Marseilleviridae.</title>
        <authorList>
            <person name="Aherfi S."/>
            <person name="Boughalmi M."/>
            <person name="Pagnier I."/>
            <person name="Fournous G."/>
            <person name="La Scola B."/>
            <person name="Raoult D."/>
            <person name="Colson P."/>
        </authorList>
    </citation>
    <scope>NUCLEOTIDE SEQUENCE [LARGE SCALE GENOMIC DNA]</scope>
    <source>
        <strain evidence="2 3">U484</strain>
    </source>
</reference>
<keyword evidence="1" id="KW-0812">Transmembrane</keyword>
<keyword evidence="1" id="KW-0472">Membrane</keyword>
<feature type="transmembrane region" description="Helical" evidence="1">
    <location>
        <begin position="36"/>
        <end position="58"/>
    </location>
</feature>
<accession>V9SDU6</accession>
<evidence type="ECO:0000313" key="3">
    <source>
        <dbReference type="Proteomes" id="UP000232615"/>
    </source>
</evidence>
<protein>
    <submittedName>
        <fullName evidence="2">Uncharacterized protein</fullName>
    </submittedName>
</protein>
<keyword evidence="1" id="KW-1133">Transmembrane helix</keyword>
<evidence type="ECO:0000313" key="2">
    <source>
        <dbReference type="EMBL" id="AHC55068.1"/>
    </source>
</evidence>
<proteinExistence type="predicted"/>